<feature type="region of interest" description="Disordered" evidence="12">
    <location>
        <begin position="201"/>
        <end position="228"/>
    </location>
</feature>
<dbReference type="Proteomes" id="UP000814176">
    <property type="component" value="Unassembled WGS sequence"/>
</dbReference>
<dbReference type="PANTHER" id="PTHR22883">
    <property type="entry name" value="ZINC FINGER DHHC DOMAIN CONTAINING PROTEIN"/>
    <property type="match status" value="1"/>
</dbReference>
<keyword evidence="15" id="KW-1185">Reference proteome</keyword>
<keyword evidence="3 11" id="KW-0812">Transmembrane</keyword>
<evidence type="ECO:0000256" key="3">
    <source>
        <dbReference type="ARBA" id="ARBA00022692"/>
    </source>
</evidence>
<evidence type="ECO:0000256" key="6">
    <source>
        <dbReference type="ARBA" id="ARBA00023139"/>
    </source>
</evidence>
<evidence type="ECO:0000256" key="2">
    <source>
        <dbReference type="ARBA" id="ARBA00022679"/>
    </source>
</evidence>
<feature type="compositionally biased region" description="Polar residues" evidence="12">
    <location>
        <begin position="210"/>
        <end position="224"/>
    </location>
</feature>
<evidence type="ECO:0000256" key="9">
    <source>
        <dbReference type="ARBA" id="ARBA00038298"/>
    </source>
</evidence>
<feature type="transmembrane region" description="Helical" evidence="11">
    <location>
        <begin position="40"/>
        <end position="62"/>
    </location>
</feature>
<dbReference type="GeneID" id="72004213"/>
<organism evidence="14 15">
    <name type="scientific">Rhodofomes roseus</name>
    <dbReference type="NCBI Taxonomy" id="34475"/>
    <lineage>
        <taxon>Eukaryota</taxon>
        <taxon>Fungi</taxon>
        <taxon>Dikarya</taxon>
        <taxon>Basidiomycota</taxon>
        <taxon>Agaricomycotina</taxon>
        <taxon>Agaricomycetes</taxon>
        <taxon>Polyporales</taxon>
        <taxon>Rhodofomes</taxon>
    </lineage>
</organism>
<accession>A0ABQ8KJF6</accession>
<feature type="domain" description="Palmitoyltransferase DHHC" evidence="13">
    <location>
        <begin position="235"/>
        <end position="351"/>
    </location>
</feature>
<evidence type="ECO:0000313" key="15">
    <source>
        <dbReference type="Proteomes" id="UP000814176"/>
    </source>
</evidence>
<dbReference type="EMBL" id="JADCUA010000008">
    <property type="protein sequence ID" value="KAH9837742.1"/>
    <property type="molecule type" value="Genomic_DNA"/>
</dbReference>
<evidence type="ECO:0000256" key="1">
    <source>
        <dbReference type="ARBA" id="ARBA00004141"/>
    </source>
</evidence>
<proteinExistence type="inferred from homology"/>
<reference evidence="14 15" key="1">
    <citation type="journal article" date="2021" name="Environ. Microbiol.">
        <title>Gene family expansions and transcriptome signatures uncover fungal adaptations to wood decay.</title>
        <authorList>
            <person name="Hage H."/>
            <person name="Miyauchi S."/>
            <person name="Viragh M."/>
            <person name="Drula E."/>
            <person name="Min B."/>
            <person name="Chaduli D."/>
            <person name="Navarro D."/>
            <person name="Favel A."/>
            <person name="Norest M."/>
            <person name="Lesage-Meessen L."/>
            <person name="Balint B."/>
            <person name="Merenyi Z."/>
            <person name="de Eugenio L."/>
            <person name="Morin E."/>
            <person name="Martinez A.T."/>
            <person name="Baldrian P."/>
            <person name="Stursova M."/>
            <person name="Martinez M.J."/>
            <person name="Novotny C."/>
            <person name="Magnuson J.K."/>
            <person name="Spatafora J.W."/>
            <person name="Maurice S."/>
            <person name="Pangilinan J."/>
            <person name="Andreopoulos W."/>
            <person name="LaButti K."/>
            <person name="Hundley H."/>
            <person name="Na H."/>
            <person name="Kuo A."/>
            <person name="Barry K."/>
            <person name="Lipzen A."/>
            <person name="Henrissat B."/>
            <person name="Riley R."/>
            <person name="Ahrendt S."/>
            <person name="Nagy L.G."/>
            <person name="Grigoriev I.V."/>
            <person name="Martin F."/>
            <person name="Rosso M.N."/>
        </authorList>
    </citation>
    <scope>NUCLEOTIDE SEQUENCE [LARGE SCALE GENOMIC DNA]</scope>
    <source>
        <strain evidence="14 15">CIRM-BRFM 1785</strain>
    </source>
</reference>
<keyword evidence="7" id="KW-0449">Lipoprotein</keyword>
<feature type="region of interest" description="Disordered" evidence="12">
    <location>
        <begin position="142"/>
        <end position="187"/>
    </location>
</feature>
<comment type="similarity">
    <text evidence="9">Belongs to the DHHC palmitoyltransferase family. PFA5 subfamily.</text>
</comment>
<dbReference type="EC" id="2.3.1.225" evidence="11"/>
<comment type="caution">
    <text evidence="14">The sequence shown here is derived from an EMBL/GenBank/DDBJ whole genome shotgun (WGS) entry which is preliminary data.</text>
</comment>
<feature type="transmembrane region" description="Helical" evidence="11">
    <location>
        <begin position="281"/>
        <end position="302"/>
    </location>
</feature>
<evidence type="ECO:0000256" key="5">
    <source>
        <dbReference type="ARBA" id="ARBA00023136"/>
    </source>
</evidence>
<feature type="transmembrane region" description="Helical" evidence="11">
    <location>
        <begin position="82"/>
        <end position="101"/>
    </location>
</feature>
<dbReference type="Pfam" id="PF01529">
    <property type="entry name" value="DHHC"/>
    <property type="match status" value="1"/>
</dbReference>
<sequence>MAQHAEKSRRQELNCCAVMEEAAMRSRERRAKRKQKPMPWIVLKLAVGITIAIVAYTFYVYIGRLCVPMIRRDEGALGGRATGIGFLVVFCVLGLMMLWAYEKVVLTSPGLARDFVKKTPEPVVNTFVPAWWDSQRDLTGMPYQYMGQGEQPPEPTAADHEDGLQPPNGHQPNGHQPNGHQADGDAQAGMTDAIPAVAQARVAKPDAPAPQQNGSARKGPQNSRRVPETAVLRPENRYCWKEGFVKPLRAHHCAACGTCVLRYDHHCPWIGQCVGARNYKYFVIFLEWALLFCLWTFSTLVADQAKSGRVDAQKIVIIVLSFFFVVFTSSLLVSHMRLIMLNTTTVESLRSQSIRDREKRVLARMHPWYAVGAKRRTRKQWDQEWGRIDHEGNLWWFGSYRANWESVMGSYAWQWFLPIGQSPDDGLSYIPNPRHDPEGRWRPRREWPAKLQ</sequence>
<keyword evidence="4 11" id="KW-1133">Transmembrane helix</keyword>
<comment type="subcellular location">
    <subcellularLocation>
        <location evidence="1">Membrane</location>
        <topology evidence="1">Multi-pass membrane protein</topology>
    </subcellularLocation>
</comment>
<feature type="compositionally biased region" description="Polar residues" evidence="12">
    <location>
        <begin position="168"/>
        <end position="179"/>
    </location>
</feature>
<keyword evidence="8 11" id="KW-0012">Acyltransferase</keyword>
<evidence type="ECO:0000256" key="7">
    <source>
        <dbReference type="ARBA" id="ARBA00023288"/>
    </source>
</evidence>
<dbReference type="InterPro" id="IPR039859">
    <property type="entry name" value="PFA4/ZDH16/20/ERF2-like"/>
</dbReference>
<evidence type="ECO:0000256" key="11">
    <source>
        <dbReference type="RuleBase" id="RU079119"/>
    </source>
</evidence>
<dbReference type="InterPro" id="IPR001594">
    <property type="entry name" value="Palmitoyltrfase_DHHC"/>
</dbReference>
<dbReference type="PROSITE" id="PS50216">
    <property type="entry name" value="DHHC"/>
    <property type="match status" value="1"/>
</dbReference>
<evidence type="ECO:0000256" key="4">
    <source>
        <dbReference type="ARBA" id="ARBA00022989"/>
    </source>
</evidence>
<protein>
    <recommendedName>
        <fullName evidence="11">Palmitoyltransferase</fullName>
        <ecNumber evidence="11">2.3.1.225</ecNumber>
    </recommendedName>
</protein>
<evidence type="ECO:0000259" key="13">
    <source>
        <dbReference type="Pfam" id="PF01529"/>
    </source>
</evidence>
<comment type="domain">
    <text evidence="11">The DHHC domain is required for palmitoyltransferase activity.</text>
</comment>
<dbReference type="PANTHER" id="PTHR22883:SF23">
    <property type="entry name" value="PALMITOYLTRANSFERASE ZDHHC6"/>
    <property type="match status" value="1"/>
</dbReference>
<dbReference type="RefSeq" id="XP_047779780.1">
    <property type="nucleotide sequence ID" value="XM_047923481.1"/>
</dbReference>
<keyword evidence="6" id="KW-0564">Palmitate</keyword>
<evidence type="ECO:0000313" key="14">
    <source>
        <dbReference type="EMBL" id="KAH9837742.1"/>
    </source>
</evidence>
<comment type="catalytic activity">
    <reaction evidence="10 11">
        <text>L-cysteinyl-[protein] + hexadecanoyl-CoA = S-hexadecanoyl-L-cysteinyl-[protein] + CoA</text>
        <dbReference type="Rhea" id="RHEA:36683"/>
        <dbReference type="Rhea" id="RHEA-COMP:10131"/>
        <dbReference type="Rhea" id="RHEA-COMP:11032"/>
        <dbReference type="ChEBI" id="CHEBI:29950"/>
        <dbReference type="ChEBI" id="CHEBI:57287"/>
        <dbReference type="ChEBI" id="CHEBI:57379"/>
        <dbReference type="ChEBI" id="CHEBI:74151"/>
        <dbReference type="EC" id="2.3.1.225"/>
    </reaction>
</comment>
<evidence type="ECO:0000256" key="8">
    <source>
        <dbReference type="ARBA" id="ARBA00023315"/>
    </source>
</evidence>
<keyword evidence="2 11" id="KW-0808">Transferase</keyword>
<evidence type="ECO:0000256" key="12">
    <source>
        <dbReference type="SAM" id="MobiDB-lite"/>
    </source>
</evidence>
<name>A0ABQ8KJF6_9APHY</name>
<feature type="region of interest" description="Disordered" evidence="12">
    <location>
        <begin position="428"/>
        <end position="452"/>
    </location>
</feature>
<keyword evidence="5 11" id="KW-0472">Membrane</keyword>
<gene>
    <name evidence="14" type="ORF">C8Q71DRAFT_754247</name>
</gene>
<feature type="compositionally biased region" description="Basic and acidic residues" evidence="12">
    <location>
        <begin position="433"/>
        <end position="452"/>
    </location>
</feature>
<feature type="transmembrane region" description="Helical" evidence="11">
    <location>
        <begin position="314"/>
        <end position="333"/>
    </location>
</feature>
<evidence type="ECO:0000256" key="10">
    <source>
        <dbReference type="ARBA" id="ARBA00048048"/>
    </source>
</evidence>